<evidence type="ECO:0000256" key="1">
    <source>
        <dbReference type="ARBA" id="ARBA00022729"/>
    </source>
</evidence>
<dbReference type="PROSITE" id="PS51257">
    <property type="entry name" value="PROKAR_LIPOPROTEIN"/>
    <property type="match status" value="1"/>
</dbReference>
<proteinExistence type="predicted"/>
<accession>A0A2Z4GAN3</accession>
<dbReference type="PANTHER" id="PTHR16026">
    <property type="entry name" value="CARTILAGE ACIDIC PROTEIN 1"/>
    <property type="match status" value="1"/>
</dbReference>
<dbReference type="AlphaFoldDB" id="A0A2Z4GAN3"/>
<dbReference type="Gene3D" id="2.130.10.130">
    <property type="entry name" value="Integrin alpha, N-terminal"/>
    <property type="match status" value="3"/>
</dbReference>
<evidence type="ECO:0000313" key="3">
    <source>
        <dbReference type="EMBL" id="AWV98276.1"/>
    </source>
</evidence>
<sequence>MKLIKAQILTVLTACIFLSCGKKYEPLFDLLSPEQSGITFSNTITETNERNVFSFEYLYNGGGVALADFNNDGLVDVYFTGNQVGNKLYLNKGGESISFEDVTEKSDVAAIDKWCSGASAVDINNDGFMDIYVSATVNESRTNVLYINQGLDESGTPIFKDLATEYGVADSSHTTSAAFFDYDNDGDLDLFLLVNELEKHGYPNKYVAKVVDGSSKRTDKLYENDGTNEKPHFTDVSKTAGILKDGYGLGINITDINQDGWKDIFITNDFLSDDILYINNQNGTFKDQAASYFKHTSYSAMGNDVADLNNDGLPEIVALDMLPEENYRKKMMVPANNYSTYQNNEKYGYNYQYARNTLQFNTGVNPVNNTPLFSEIGLMTGIAETDWSWCPLLTDFDNDGFKDIIITNGFPKDITDLDYVVYGFPAAVQRRAPLEELLSLLPSRKVANKAYRNNGLEEIPSFEEVGEQWGTERPSFSNGAAYADLDNDGDLDYVVNNINDAAFVYINQSDKRNTFLRVKCEGLSNNVNGIGAIIELNYGQGKKQVYEHTPFRGYLSTIENVAHFGLGELKDIAEVSVKWQSGKETKLTNVKANQTIVIKESDAQDWREEEQSVETLFTDITKQLNLNYVHQETDYIDFNIQKLIPHKFSQYGPAMAVGDVNGDGLEDVFIGGSANVSGTFLIQKVEGGFENKAFDDPHRASEDTGLLFFDADGDEDLDLYIVSGSNEFSPNSASYLDRLYQNDGKGNFTYLKDALPKRRESGSVVKAADFDKDGDLDLFIGTSHVVNAYPKAASSFILRNDSKRSIIFNDITPGLAPELVQLGLVSDGILTDFDNDGWQDLIVVGEAMPITLFKNEGGKSFTKVQNKILDSKTGFWKSITGGDFDNDGDIDYVVGNLGLNNNYKISEETPLSIYAKDFDNDGVYDAIPTVYYLGKENKKEEVPFNVRDDLFKQINALRQRFDSYEKYANSSIYGVFAKDDVKDALILNINTVATSYLENKGDGDFELKAMPLLAQTAPVFGMLVEDFDQDGNLDVLMVGNDFGNEISVGRLDAQNGLLLRGDGEGGFIPRSMGKSGFVASGDTKSLVRIQNAVGQTMVLTLQNRGSLGAFSLSGDRKKVEANPNEIYAIESLKNGQERKIEIQNGSCFTSQSSRSLLLSKQTVSVQFFDKKGATREMIQ</sequence>
<protein>
    <submittedName>
        <fullName evidence="3">RNA-binding protein</fullName>
    </submittedName>
</protein>
<organism evidence="3 4">
    <name type="scientific">Arcticibacterium luteifluviistationis</name>
    <dbReference type="NCBI Taxonomy" id="1784714"/>
    <lineage>
        <taxon>Bacteria</taxon>
        <taxon>Pseudomonadati</taxon>
        <taxon>Bacteroidota</taxon>
        <taxon>Cytophagia</taxon>
        <taxon>Cytophagales</taxon>
        <taxon>Leadbetterellaceae</taxon>
        <taxon>Arcticibacterium</taxon>
    </lineage>
</organism>
<dbReference type="Pfam" id="PF13517">
    <property type="entry name" value="FG-GAP_3"/>
    <property type="match status" value="4"/>
</dbReference>
<name>A0A2Z4GAN3_9BACT</name>
<keyword evidence="1" id="KW-0732">Signal</keyword>
<dbReference type="SUPFAM" id="SSF69318">
    <property type="entry name" value="Integrin alpha N-terminal domain"/>
    <property type="match status" value="3"/>
</dbReference>
<dbReference type="PANTHER" id="PTHR16026:SF0">
    <property type="entry name" value="CARTILAGE ACIDIC PROTEIN 1"/>
    <property type="match status" value="1"/>
</dbReference>
<dbReference type="EMBL" id="CP029480">
    <property type="protein sequence ID" value="AWV98276.1"/>
    <property type="molecule type" value="Genomic_DNA"/>
</dbReference>
<evidence type="ECO:0000313" key="4">
    <source>
        <dbReference type="Proteomes" id="UP000249873"/>
    </source>
</evidence>
<dbReference type="OrthoDB" id="1488345at2"/>
<feature type="domain" description="ASPIC/UnbV" evidence="2">
    <location>
        <begin position="529"/>
        <end position="596"/>
    </location>
</feature>
<dbReference type="InterPro" id="IPR011519">
    <property type="entry name" value="UnbV_ASPIC"/>
</dbReference>
<reference evidence="3 4" key="1">
    <citation type="submission" date="2018-05" db="EMBL/GenBank/DDBJ databases">
        <title>Complete genome sequence of Arcticibacterium luteifluviistationis SM1504T, a cytophagaceae bacterium isolated from Arctic surface seawater.</title>
        <authorList>
            <person name="Li Y."/>
            <person name="Qin Q.-L."/>
        </authorList>
    </citation>
    <scope>NUCLEOTIDE SEQUENCE [LARGE SCALE GENOMIC DNA]</scope>
    <source>
        <strain evidence="3 4">SM1504</strain>
    </source>
</reference>
<dbReference type="Pfam" id="PF07593">
    <property type="entry name" value="UnbV_ASPIC"/>
    <property type="match status" value="1"/>
</dbReference>
<evidence type="ECO:0000259" key="2">
    <source>
        <dbReference type="Pfam" id="PF07593"/>
    </source>
</evidence>
<dbReference type="InterPro" id="IPR027039">
    <property type="entry name" value="Crtac1"/>
</dbReference>
<keyword evidence="4" id="KW-1185">Reference proteome</keyword>
<dbReference type="RefSeq" id="WP_111371428.1">
    <property type="nucleotide sequence ID" value="NZ_CP029480.1"/>
</dbReference>
<dbReference type="InterPro" id="IPR028994">
    <property type="entry name" value="Integrin_alpha_N"/>
</dbReference>
<dbReference type="KEGG" id="als:DJ013_08880"/>
<dbReference type="InterPro" id="IPR013517">
    <property type="entry name" value="FG-GAP"/>
</dbReference>
<dbReference type="Proteomes" id="UP000249873">
    <property type="component" value="Chromosome"/>
</dbReference>
<gene>
    <name evidence="3" type="ORF">DJ013_08880</name>
</gene>